<dbReference type="Proteomes" id="UP000708208">
    <property type="component" value="Unassembled WGS sequence"/>
</dbReference>
<name>A0A8J2M2I2_9HEXA</name>
<evidence type="ECO:0008006" key="3">
    <source>
        <dbReference type="Google" id="ProtNLM"/>
    </source>
</evidence>
<dbReference type="AlphaFoldDB" id="A0A8J2M2I2"/>
<keyword evidence="2" id="KW-1185">Reference proteome</keyword>
<organism evidence="1 2">
    <name type="scientific">Allacma fusca</name>
    <dbReference type="NCBI Taxonomy" id="39272"/>
    <lineage>
        <taxon>Eukaryota</taxon>
        <taxon>Metazoa</taxon>
        <taxon>Ecdysozoa</taxon>
        <taxon>Arthropoda</taxon>
        <taxon>Hexapoda</taxon>
        <taxon>Collembola</taxon>
        <taxon>Symphypleona</taxon>
        <taxon>Sminthuridae</taxon>
        <taxon>Allacma</taxon>
    </lineage>
</organism>
<dbReference type="OrthoDB" id="6498262at2759"/>
<protein>
    <recommendedName>
        <fullName evidence="3">BEN domain-containing protein</fullName>
    </recommendedName>
</protein>
<reference evidence="1" key="1">
    <citation type="submission" date="2021-06" db="EMBL/GenBank/DDBJ databases">
        <authorList>
            <person name="Hodson N. C."/>
            <person name="Mongue J. A."/>
            <person name="Jaron S. K."/>
        </authorList>
    </citation>
    <scope>NUCLEOTIDE SEQUENCE</scope>
</reference>
<accession>A0A8J2M2I2</accession>
<proteinExistence type="predicted"/>
<dbReference type="EMBL" id="CAJVCH010563944">
    <property type="protein sequence ID" value="CAG7832206.1"/>
    <property type="molecule type" value="Genomic_DNA"/>
</dbReference>
<sequence>MDQRNHPWMSFPLLMMNLQLIGRVEKYVDCKSKLRALRTKYKSLKEVHGRCTNGDDYVELWEGSDLRFKRSEISALKTMSASITFFARNLFRKSFSMEEIVGHSLLGRKSTALKDHAPLPSVDPTRRDAIIEFCLKTYGFEVIPGNPSLKAHKTRKSAKTKIIKPLSDFMGEERIST</sequence>
<gene>
    <name evidence="1" type="ORF">AFUS01_LOCUS41903</name>
</gene>
<evidence type="ECO:0000313" key="1">
    <source>
        <dbReference type="EMBL" id="CAG7832206.1"/>
    </source>
</evidence>
<comment type="caution">
    <text evidence="1">The sequence shown here is derived from an EMBL/GenBank/DDBJ whole genome shotgun (WGS) entry which is preliminary data.</text>
</comment>
<evidence type="ECO:0000313" key="2">
    <source>
        <dbReference type="Proteomes" id="UP000708208"/>
    </source>
</evidence>